<organism evidence="2 3">
    <name type="scientific">Actinidia rufa</name>
    <dbReference type="NCBI Taxonomy" id="165716"/>
    <lineage>
        <taxon>Eukaryota</taxon>
        <taxon>Viridiplantae</taxon>
        <taxon>Streptophyta</taxon>
        <taxon>Embryophyta</taxon>
        <taxon>Tracheophyta</taxon>
        <taxon>Spermatophyta</taxon>
        <taxon>Magnoliopsida</taxon>
        <taxon>eudicotyledons</taxon>
        <taxon>Gunneridae</taxon>
        <taxon>Pentapetalae</taxon>
        <taxon>asterids</taxon>
        <taxon>Ericales</taxon>
        <taxon>Actinidiaceae</taxon>
        <taxon>Actinidia</taxon>
    </lineage>
</organism>
<reference evidence="2 3" key="1">
    <citation type="submission" date="2019-07" db="EMBL/GenBank/DDBJ databases">
        <title>De Novo Assembly of kiwifruit Actinidia rufa.</title>
        <authorList>
            <person name="Sugita-Konishi S."/>
            <person name="Sato K."/>
            <person name="Mori E."/>
            <person name="Abe Y."/>
            <person name="Kisaki G."/>
            <person name="Hamano K."/>
            <person name="Suezawa K."/>
            <person name="Otani M."/>
            <person name="Fukuda T."/>
            <person name="Manabe T."/>
            <person name="Gomi K."/>
            <person name="Tabuchi M."/>
            <person name="Akimitsu K."/>
            <person name="Kataoka I."/>
        </authorList>
    </citation>
    <scope>NUCLEOTIDE SEQUENCE [LARGE SCALE GENOMIC DNA]</scope>
    <source>
        <strain evidence="3">cv. Fuchu</strain>
    </source>
</reference>
<feature type="compositionally biased region" description="Basic and acidic residues" evidence="1">
    <location>
        <begin position="182"/>
        <end position="192"/>
    </location>
</feature>
<accession>A0A7J0EG00</accession>
<evidence type="ECO:0000313" key="3">
    <source>
        <dbReference type="Proteomes" id="UP000585474"/>
    </source>
</evidence>
<proteinExistence type="predicted"/>
<feature type="compositionally biased region" description="Basic and acidic residues" evidence="1">
    <location>
        <begin position="199"/>
        <end position="210"/>
    </location>
</feature>
<dbReference type="EMBL" id="BJWL01000003">
    <property type="protein sequence ID" value="GFY84547.1"/>
    <property type="molecule type" value="Genomic_DNA"/>
</dbReference>
<comment type="caution">
    <text evidence="2">The sequence shown here is derived from an EMBL/GenBank/DDBJ whole genome shotgun (WGS) entry which is preliminary data.</text>
</comment>
<evidence type="ECO:0000313" key="2">
    <source>
        <dbReference type="EMBL" id="GFY84547.1"/>
    </source>
</evidence>
<gene>
    <name evidence="2" type="ORF">Acr_03g0013210</name>
</gene>
<protein>
    <submittedName>
        <fullName evidence="2">Uncharacterized protein</fullName>
    </submittedName>
</protein>
<dbReference type="Proteomes" id="UP000585474">
    <property type="component" value="Unassembled WGS sequence"/>
</dbReference>
<keyword evidence="3" id="KW-1185">Reference proteome</keyword>
<dbReference type="AlphaFoldDB" id="A0A7J0EG00"/>
<evidence type="ECO:0000256" key="1">
    <source>
        <dbReference type="SAM" id="MobiDB-lite"/>
    </source>
</evidence>
<sequence>MIKGSSNNVKGWKNRFFFILRDDWKFSPSMILGEEAPRIPRSWGTPAMSKRISLTKLAKKVEDKKVATSSSKEGIMPLPEAKKAKSFRSASRGTMRPVAPGEGTSKKPGEVLEAEASVMASASMAEKILAEISSSGRDNDTSKDGAVAALGDEAISKRISLTKLSKKVEDKKAATSSSKHVVIHENQPREETPNSLPNKEGKADDSKGKESMPPPEGKKAKSFRSASKGTMRLVALGEGTSKKPSEVLGAGVSVTASAFIVEKRVILPIDKEKGSSLAIRNRDIGNDTTFLIARVESAEMEMVQTQNQTIELEGLVVEFGEQEQKAFEDLAKLRDNQEAIVEKLAKSEMVVADLRSKEARTKELAVEEFKSSEDFQESIENAS</sequence>
<feature type="region of interest" description="Disordered" evidence="1">
    <location>
        <begin position="65"/>
        <end position="110"/>
    </location>
</feature>
<name>A0A7J0EG00_9ERIC</name>
<feature type="region of interest" description="Disordered" evidence="1">
    <location>
        <begin position="165"/>
        <end position="226"/>
    </location>
</feature>